<sequence>MTTIGRRGTLALAGVALAKPSLAATPYFLSAAADASGAWRAAAFGLDGTPRFELALPARGHGAAVAPDRGTAVLFGRRPGDYALVLDAASGAVRHTIARATDRWFCGHGAYSADGALLYATELDAQGEGVVGVYAPGRDFARIGEFPTGGADPHDIRLTRDGRSLWVANGGIRTDPRLPRARLDLETIDSFLVLIDAASGRIQARRRLPGEDTLLSLRHLAIDADGEVFVAMQHEGPRFERPPLVAIADAARIAMLDGAEPLWDALNHYTGSTAATADGRLVAVTSPRGGVMAVIEARTRRALFRTPLRDGCGVAAGGGGFVVTSGLGGGITVGADGAVAALPAGWVERLRWDNHLVSL</sequence>
<protein>
    <recommendedName>
        <fullName evidence="4">DUF1513 domain-containing protein</fullName>
    </recommendedName>
</protein>
<evidence type="ECO:0008006" key="4">
    <source>
        <dbReference type="Google" id="ProtNLM"/>
    </source>
</evidence>
<dbReference type="InterPro" id="IPR008311">
    <property type="entry name" value="UCP028101"/>
</dbReference>
<dbReference type="InterPro" id="IPR011048">
    <property type="entry name" value="Haem_d1_sf"/>
</dbReference>
<comment type="caution">
    <text evidence="2">The sequence shown here is derived from an EMBL/GenBank/DDBJ whole genome shotgun (WGS) entry which is preliminary data.</text>
</comment>
<dbReference type="InterPro" id="IPR006311">
    <property type="entry name" value="TAT_signal"/>
</dbReference>
<evidence type="ECO:0000256" key="1">
    <source>
        <dbReference type="SAM" id="SignalP"/>
    </source>
</evidence>
<keyword evidence="1" id="KW-0732">Signal</keyword>
<gene>
    <name evidence="2" type="ORF">GCM10011320_26280</name>
</gene>
<organism evidence="2 3">
    <name type="scientific">Neoroseomonas lacus</name>
    <dbReference type="NCBI Taxonomy" id="287609"/>
    <lineage>
        <taxon>Bacteria</taxon>
        <taxon>Pseudomonadati</taxon>
        <taxon>Pseudomonadota</taxon>
        <taxon>Alphaproteobacteria</taxon>
        <taxon>Acetobacterales</taxon>
        <taxon>Acetobacteraceae</taxon>
        <taxon>Neoroseomonas</taxon>
    </lineage>
</organism>
<reference evidence="2" key="1">
    <citation type="journal article" date="2014" name="Int. J. Syst. Evol. Microbiol.">
        <title>Complete genome sequence of Corynebacterium casei LMG S-19264T (=DSM 44701T), isolated from a smear-ripened cheese.</title>
        <authorList>
            <consortium name="US DOE Joint Genome Institute (JGI-PGF)"/>
            <person name="Walter F."/>
            <person name="Albersmeier A."/>
            <person name="Kalinowski J."/>
            <person name="Ruckert C."/>
        </authorList>
    </citation>
    <scope>NUCLEOTIDE SEQUENCE</scope>
    <source>
        <strain evidence="2">CGMCC 1.3617</strain>
    </source>
</reference>
<reference evidence="2" key="2">
    <citation type="submission" date="2020-09" db="EMBL/GenBank/DDBJ databases">
        <authorList>
            <person name="Sun Q."/>
            <person name="Zhou Y."/>
        </authorList>
    </citation>
    <scope>NUCLEOTIDE SEQUENCE</scope>
    <source>
        <strain evidence="2">CGMCC 1.3617</strain>
    </source>
</reference>
<evidence type="ECO:0000313" key="2">
    <source>
        <dbReference type="EMBL" id="GGJ17715.1"/>
    </source>
</evidence>
<feature type="chain" id="PRO_5037862087" description="DUF1513 domain-containing protein" evidence="1">
    <location>
        <begin position="24"/>
        <end position="359"/>
    </location>
</feature>
<dbReference type="PIRSF" id="PIRSF028101">
    <property type="entry name" value="UCP028101"/>
    <property type="match status" value="1"/>
</dbReference>
<dbReference type="RefSeq" id="WP_188967509.1">
    <property type="nucleotide sequence ID" value="NZ_BMKW01000006.1"/>
</dbReference>
<dbReference type="EMBL" id="BMKW01000006">
    <property type="protein sequence ID" value="GGJ17715.1"/>
    <property type="molecule type" value="Genomic_DNA"/>
</dbReference>
<feature type="signal peptide" evidence="1">
    <location>
        <begin position="1"/>
        <end position="23"/>
    </location>
</feature>
<dbReference type="Proteomes" id="UP000661507">
    <property type="component" value="Unassembled WGS sequence"/>
</dbReference>
<dbReference type="Pfam" id="PF07433">
    <property type="entry name" value="DUF1513"/>
    <property type="match status" value="1"/>
</dbReference>
<dbReference type="AlphaFoldDB" id="A0A917NQ57"/>
<dbReference type="Gene3D" id="2.130.10.10">
    <property type="entry name" value="YVTN repeat-like/Quinoprotein amine dehydrogenase"/>
    <property type="match status" value="1"/>
</dbReference>
<evidence type="ECO:0000313" key="3">
    <source>
        <dbReference type="Proteomes" id="UP000661507"/>
    </source>
</evidence>
<dbReference type="InterPro" id="IPR015943">
    <property type="entry name" value="WD40/YVTN_repeat-like_dom_sf"/>
</dbReference>
<proteinExistence type="predicted"/>
<name>A0A917NQ57_9PROT</name>
<dbReference type="PROSITE" id="PS51318">
    <property type="entry name" value="TAT"/>
    <property type="match status" value="1"/>
</dbReference>
<accession>A0A917NQ57</accession>
<keyword evidence="3" id="KW-1185">Reference proteome</keyword>
<dbReference type="SUPFAM" id="SSF51004">
    <property type="entry name" value="C-terminal (heme d1) domain of cytochrome cd1-nitrite reductase"/>
    <property type="match status" value="1"/>
</dbReference>